<organism evidence="1">
    <name type="scientific">Orostachys minuta</name>
    <dbReference type="NCBI Taxonomy" id="2930424"/>
    <lineage>
        <taxon>Eukaryota</taxon>
        <taxon>Viridiplantae</taxon>
        <taxon>Streptophyta</taxon>
        <taxon>Embryophyta</taxon>
        <taxon>Tracheophyta</taxon>
        <taxon>Spermatophyta</taxon>
        <taxon>Magnoliopsida</taxon>
        <taxon>eudicotyledons</taxon>
        <taxon>Gunneridae</taxon>
        <taxon>Pentapetalae</taxon>
        <taxon>Saxifragales</taxon>
        <taxon>Crassulaceae</taxon>
        <taxon>Orostachys</taxon>
    </lineage>
</organism>
<keyword evidence="1" id="KW-0934">Plastid</keyword>
<dbReference type="EMBL" id="OK094425">
    <property type="protein sequence ID" value="UPO69261.1"/>
    <property type="molecule type" value="Genomic_DNA"/>
</dbReference>
<protein>
    <submittedName>
        <fullName evidence="1">Photosystem I subunit IX</fullName>
    </submittedName>
</protein>
<proteinExistence type="predicted"/>
<gene>
    <name evidence="1" type="primary">psaJ</name>
    <name evidence="1" type="ORF">OMinCp041</name>
</gene>
<reference evidence="1" key="1">
    <citation type="submission" date="2021-09" db="EMBL/GenBank/DDBJ databases">
        <title>The complete chloroplast genome sequence of Orostachys iwarenge f. magnus endemic to korea.</title>
        <authorList>
            <person name="Lee H.R."/>
            <person name="Park Y.J."/>
            <person name="Cheon K.S."/>
        </authorList>
    </citation>
    <scope>NUCLEOTIDE SEQUENCE</scope>
</reference>
<accession>A0A976MZZ7</accession>
<keyword evidence="1" id="KW-0150">Chloroplast</keyword>
<sequence length="46" mass="5496">MFNARSKNIFICGTDTKYYMVRIFSRSIDRDQSFIPRCADISFFSF</sequence>
<evidence type="ECO:0000313" key="1">
    <source>
        <dbReference type="EMBL" id="UPO69261.1"/>
    </source>
</evidence>
<name>A0A976MZZ7_9MAGN</name>
<dbReference type="RefSeq" id="YP_010388247.1">
    <property type="nucleotide sequence ID" value="NC_063662.1"/>
</dbReference>
<dbReference type="AlphaFoldDB" id="A0A976MZZ7"/>
<dbReference type="GeneID" id="72626154"/>
<geneLocation type="chloroplast" evidence="1"/>